<evidence type="ECO:0000259" key="2">
    <source>
        <dbReference type="SMART" id="SM01080"/>
    </source>
</evidence>
<dbReference type="InterPro" id="IPR036890">
    <property type="entry name" value="HATPase_C_sf"/>
</dbReference>
<dbReference type="Gene3D" id="3.30.565.10">
    <property type="entry name" value="Histidine kinase-like ATPase, C-terminal domain"/>
    <property type="match status" value="1"/>
</dbReference>
<evidence type="ECO:0000313" key="3">
    <source>
        <dbReference type="EMBL" id="MBE9039422.1"/>
    </source>
</evidence>
<organism evidence="3 4">
    <name type="scientific">Zarconia navalis LEGE 11467</name>
    <dbReference type="NCBI Taxonomy" id="1828826"/>
    <lineage>
        <taxon>Bacteria</taxon>
        <taxon>Bacillati</taxon>
        <taxon>Cyanobacteriota</taxon>
        <taxon>Cyanophyceae</taxon>
        <taxon>Oscillatoriophycideae</taxon>
        <taxon>Oscillatoriales</taxon>
        <taxon>Oscillatoriales incertae sedis</taxon>
        <taxon>Zarconia</taxon>
        <taxon>Zarconia navalis</taxon>
    </lineage>
</organism>
<keyword evidence="4" id="KW-1185">Reference proteome</keyword>
<keyword evidence="1" id="KW-0812">Transmembrane</keyword>
<accession>A0A928VVD9</accession>
<evidence type="ECO:0000256" key="1">
    <source>
        <dbReference type="SAM" id="Phobius"/>
    </source>
</evidence>
<reference evidence="3" key="1">
    <citation type="submission" date="2020-10" db="EMBL/GenBank/DDBJ databases">
        <authorList>
            <person name="Castelo-Branco R."/>
            <person name="Eusebio N."/>
            <person name="Adriana R."/>
            <person name="Vieira A."/>
            <person name="Brugerolle De Fraissinette N."/>
            <person name="Rezende De Castro R."/>
            <person name="Schneider M.P."/>
            <person name="Vasconcelos V."/>
            <person name="Leao P.N."/>
        </authorList>
    </citation>
    <scope>NUCLEOTIDE SEQUENCE</scope>
    <source>
        <strain evidence="3">LEGE 11467</strain>
    </source>
</reference>
<evidence type="ECO:0000313" key="4">
    <source>
        <dbReference type="Proteomes" id="UP000621799"/>
    </source>
</evidence>
<name>A0A928VVD9_9CYAN</name>
<dbReference type="EMBL" id="JADEXN010000009">
    <property type="protein sequence ID" value="MBE9039422.1"/>
    <property type="molecule type" value="Genomic_DNA"/>
</dbReference>
<feature type="transmembrane region" description="Helical" evidence="1">
    <location>
        <begin position="326"/>
        <end position="342"/>
    </location>
</feature>
<sequence>MRREIWQTIKQELALWRVGALPGLAVIGLATIARLTGSLQFLEWGAIDLFLRLRPMETRDERVTIIGIDREDIERLGTYPVPDGDLARLLRRINAYKPIAIGLDISRELPVEPGHRELLDALQETPYTIAVERVRPKQSSVPNLPSEQIGFSDFPLDADLHVRRYFLGMPNPRNQGEYKFALSMRLAEIYLETTEDLILDNGIRDPVAMRFGDTEFPRVFPNSGGYVGTDAGGVQVLLNFRNHPEAFRILSLQDLETGNFEVDWLRDRIVLIGVTDPIYQSQIQTSAIAGLKPGSISGVEFQAHAVSQTLSAVLDGRSLLRTLPDGWEYLWIFSWGFVGIAIGHHTRSLLQNIVGVGLASISLLGTSYGVLGWGWWLPAVPPLLTLYLGNFVYTTFCEYDKALRSRIQERQRTIEQTFNVIHNGPLQTLANLLRHVRDWDWGQPKLVGELEKLNQELRALGEPLEREILTREDSLYLGSGHKLDLNSPMHELFYEVYSSTLERDFPGFKSLKIKARTFEELDSTSLSPDRKRELCRFLEEALCNVGKHAIGATRLSVTGTEQNGWYALRITDNGPGIYSLSVGRGTKQSQNLKTRLGGQFRRESHSPKGTLCELSWPVAKPRPNLFSRLKF</sequence>
<proteinExistence type="predicted"/>
<dbReference type="SUPFAM" id="SSF55874">
    <property type="entry name" value="ATPase domain of HSP90 chaperone/DNA topoisomerase II/histidine kinase"/>
    <property type="match status" value="1"/>
</dbReference>
<feature type="domain" description="CHASE2" evidence="2">
    <location>
        <begin position="39"/>
        <end position="342"/>
    </location>
</feature>
<gene>
    <name evidence="3" type="ORF">IQ235_01250</name>
</gene>
<dbReference type="Pfam" id="PF05226">
    <property type="entry name" value="CHASE2"/>
    <property type="match status" value="1"/>
</dbReference>
<dbReference type="RefSeq" id="WP_264319686.1">
    <property type="nucleotide sequence ID" value="NZ_JADEXN010000009.1"/>
</dbReference>
<dbReference type="Proteomes" id="UP000621799">
    <property type="component" value="Unassembled WGS sequence"/>
</dbReference>
<dbReference type="InterPro" id="IPR007890">
    <property type="entry name" value="CHASE2"/>
</dbReference>
<protein>
    <submittedName>
        <fullName evidence="3">CHASE2 domain-containing protein</fullName>
    </submittedName>
</protein>
<keyword evidence="1" id="KW-0472">Membrane</keyword>
<feature type="transmembrane region" description="Helical" evidence="1">
    <location>
        <begin position="12"/>
        <end position="33"/>
    </location>
</feature>
<comment type="caution">
    <text evidence="3">The sequence shown here is derived from an EMBL/GenBank/DDBJ whole genome shotgun (WGS) entry which is preliminary data.</text>
</comment>
<dbReference type="AlphaFoldDB" id="A0A928VVD9"/>
<keyword evidence="1" id="KW-1133">Transmembrane helix</keyword>
<feature type="transmembrane region" description="Helical" evidence="1">
    <location>
        <begin position="349"/>
        <end position="369"/>
    </location>
</feature>
<dbReference type="SMART" id="SM01080">
    <property type="entry name" value="CHASE2"/>
    <property type="match status" value="1"/>
</dbReference>